<dbReference type="NCBIfam" id="NF033573">
    <property type="entry name" value="transpos_IS200"/>
    <property type="match status" value="1"/>
</dbReference>
<feature type="domain" description="Transposase IS200-like" evidence="1">
    <location>
        <begin position="4"/>
        <end position="118"/>
    </location>
</feature>
<evidence type="ECO:0000313" key="2">
    <source>
        <dbReference type="EMBL" id="GAA4472793.1"/>
    </source>
</evidence>
<gene>
    <name evidence="2" type="primary">tnpA_6</name>
    <name evidence="2" type="ORF">GCM10023156_69880</name>
</gene>
<dbReference type="SMART" id="SM01321">
    <property type="entry name" value="Y1_Tnp"/>
    <property type="match status" value="1"/>
</dbReference>
<reference evidence="3" key="1">
    <citation type="journal article" date="2019" name="Int. J. Syst. Evol. Microbiol.">
        <title>The Global Catalogue of Microorganisms (GCM) 10K type strain sequencing project: providing services to taxonomists for standard genome sequencing and annotation.</title>
        <authorList>
            <consortium name="The Broad Institute Genomics Platform"/>
            <consortium name="The Broad Institute Genome Sequencing Center for Infectious Disease"/>
            <person name="Wu L."/>
            <person name="Ma J."/>
        </authorList>
    </citation>
    <scope>NUCLEOTIDE SEQUENCE [LARGE SCALE GENOMIC DNA]</scope>
    <source>
        <strain evidence="3">JCM 17759</strain>
    </source>
</reference>
<name>A0ABP8NW79_9BACT</name>
<dbReference type="RefSeq" id="WP_345328368.1">
    <property type="nucleotide sequence ID" value="NZ_BAABGA010000120.1"/>
</dbReference>
<dbReference type="EMBL" id="BAABGA010000120">
    <property type="protein sequence ID" value="GAA4472793.1"/>
    <property type="molecule type" value="Genomic_DNA"/>
</dbReference>
<comment type="caution">
    <text evidence="2">The sequence shown here is derived from an EMBL/GenBank/DDBJ whole genome shotgun (WGS) entry which is preliminary data.</text>
</comment>
<evidence type="ECO:0000313" key="3">
    <source>
        <dbReference type="Proteomes" id="UP001500840"/>
    </source>
</evidence>
<dbReference type="InterPro" id="IPR002686">
    <property type="entry name" value="Transposase_17"/>
</dbReference>
<keyword evidence="3" id="KW-1185">Reference proteome</keyword>
<sequence length="154" mass="17933">MSTFTNLLFHIVYSTKYRKRTIRLEWQDELYGYVGGIVRDQKGTLLKIGGVEDHVHLLAKLSPTIAISDVLRKIKSNSSKWINGRPDVSRMFEWQSGYAAFSVSESQSPSVSDYIASQAEHHRKMTFEEEFLAILRKHNIEFDTRYVFEQEIIE</sequence>
<accession>A0ABP8NW79</accession>
<dbReference type="PANTHER" id="PTHR33360">
    <property type="entry name" value="TRANSPOSASE FOR INSERTION SEQUENCE ELEMENT IS200"/>
    <property type="match status" value="1"/>
</dbReference>
<evidence type="ECO:0000259" key="1">
    <source>
        <dbReference type="SMART" id="SM01321"/>
    </source>
</evidence>
<dbReference type="SUPFAM" id="SSF143422">
    <property type="entry name" value="Transposase IS200-like"/>
    <property type="match status" value="1"/>
</dbReference>
<dbReference type="Gene3D" id="3.30.70.1290">
    <property type="entry name" value="Transposase IS200-like"/>
    <property type="match status" value="1"/>
</dbReference>
<dbReference type="InterPro" id="IPR036515">
    <property type="entry name" value="Transposase_17_sf"/>
</dbReference>
<protein>
    <submittedName>
        <fullName evidence="2">IS200/IS605 family transposase</fullName>
    </submittedName>
</protein>
<organism evidence="2 3">
    <name type="scientific">Novipirellula rosea</name>
    <dbReference type="NCBI Taxonomy" id="1031540"/>
    <lineage>
        <taxon>Bacteria</taxon>
        <taxon>Pseudomonadati</taxon>
        <taxon>Planctomycetota</taxon>
        <taxon>Planctomycetia</taxon>
        <taxon>Pirellulales</taxon>
        <taxon>Pirellulaceae</taxon>
        <taxon>Novipirellula</taxon>
    </lineage>
</organism>
<dbReference type="Proteomes" id="UP001500840">
    <property type="component" value="Unassembled WGS sequence"/>
</dbReference>
<dbReference type="Pfam" id="PF01797">
    <property type="entry name" value="Y1_Tnp"/>
    <property type="match status" value="1"/>
</dbReference>
<proteinExistence type="predicted"/>
<dbReference type="PANTHER" id="PTHR33360:SF2">
    <property type="entry name" value="TRANSPOSASE FOR INSERTION SEQUENCE ELEMENT IS200"/>
    <property type="match status" value="1"/>
</dbReference>